<feature type="compositionally biased region" description="Basic residues" evidence="1">
    <location>
        <begin position="83"/>
        <end position="93"/>
    </location>
</feature>
<evidence type="ECO:0000313" key="3">
    <source>
        <dbReference type="Proteomes" id="UP000622166"/>
    </source>
</evidence>
<comment type="caution">
    <text evidence="2">The sequence shown here is derived from an EMBL/GenBank/DDBJ whole genome shotgun (WGS) entry which is preliminary data.</text>
</comment>
<reference evidence="2" key="2">
    <citation type="submission" date="2020-09" db="EMBL/GenBank/DDBJ databases">
        <authorList>
            <person name="Sun Q."/>
            <person name="Ohkuma M."/>
        </authorList>
    </citation>
    <scope>NUCLEOTIDE SEQUENCE</scope>
    <source>
        <strain evidence="2">JCM 4815</strain>
    </source>
</reference>
<evidence type="ECO:0000313" key="2">
    <source>
        <dbReference type="EMBL" id="GGZ20201.1"/>
    </source>
</evidence>
<reference evidence="2" key="1">
    <citation type="journal article" date="2014" name="Int. J. Syst. Evol. Microbiol.">
        <title>Complete genome sequence of Corynebacterium casei LMG S-19264T (=DSM 44701T), isolated from a smear-ripened cheese.</title>
        <authorList>
            <consortium name="US DOE Joint Genome Institute (JGI-PGF)"/>
            <person name="Walter F."/>
            <person name="Albersmeier A."/>
            <person name="Kalinowski J."/>
            <person name="Ruckert C."/>
        </authorList>
    </citation>
    <scope>NUCLEOTIDE SEQUENCE</scope>
    <source>
        <strain evidence="2">JCM 4815</strain>
    </source>
</reference>
<dbReference type="AlphaFoldDB" id="A0A918PRD3"/>
<gene>
    <name evidence="2" type="ORF">GCM10010365_45600</name>
</gene>
<keyword evidence="3" id="KW-1185">Reference proteome</keyword>
<evidence type="ECO:0000256" key="1">
    <source>
        <dbReference type="SAM" id="MobiDB-lite"/>
    </source>
</evidence>
<name>A0A918PRD3_9ACTN</name>
<feature type="region of interest" description="Disordered" evidence="1">
    <location>
        <begin position="65"/>
        <end position="93"/>
    </location>
</feature>
<protein>
    <submittedName>
        <fullName evidence="2">Uncharacterized protein</fullName>
    </submittedName>
</protein>
<dbReference type="EMBL" id="BMVW01000009">
    <property type="protein sequence ID" value="GGZ20201.1"/>
    <property type="molecule type" value="Genomic_DNA"/>
</dbReference>
<sequence length="130" mass="14436">MFRASFSELIHDVALIHPDLADFKLALRADWIARSVSPSTPPESNEHFNRARTCHKVRHVCGAAPPARISRARTREKESPVKLTRHPASRARRRLTRPLGALSTFGASLMLVSATATATQTHVVYQSDEV</sequence>
<proteinExistence type="predicted"/>
<dbReference type="Proteomes" id="UP000622166">
    <property type="component" value="Unassembled WGS sequence"/>
</dbReference>
<accession>A0A918PRD3</accession>
<organism evidence="2 3">
    <name type="scientific">Streptomyces poonensis</name>
    <dbReference type="NCBI Taxonomy" id="68255"/>
    <lineage>
        <taxon>Bacteria</taxon>
        <taxon>Bacillati</taxon>
        <taxon>Actinomycetota</taxon>
        <taxon>Actinomycetes</taxon>
        <taxon>Kitasatosporales</taxon>
        <taxon>Streptomycetaceae</taxon>
        <taxon>Streptomyces</taxon>
    </lineage>
</organism>